<evidence type="ECO:0000313" key="2">
    <source>
        <dbReference type="EMBL" id="MDQ0472023.1"/>
    </source>
</evidence>
<dbReference type="InterPro" id="IPR028973">
    <property type="entry name" value="PhnB-like"/>
</dbReference>
<dbReference type="PIRSF" id="PIRSF021700">
    <property type="entry name" value="3_dmu_93_MTrfase"/>
    <property type="match status" value="1"/>
</dbReference>
<protein>
    <submittedName>
        <fullName evidence="2">3-demethylubiquinone-9 3-methyltransferase (Glyoxalase superfamily)</fullName>
    </submittedName>
</protein>
<sequence length="161" mass="17760">MPVKQKITNCLWFDGNAEEAIAFYTAIFADSKVLKLTRYGKAGPGPEGSVMTGLFQLAGQEFIALNGGPMFKFTEAMSLTVNCETQEEVDHFWSRLTADGGGEGPCGWLKDRFGVSWQIVPVALVEMLSDGDAERAQRVMQAMLQMKKIDIAGLRRAYDRA</sequence>
<dbReference type="CDD" id="cd06588">
    <property type="entry name" value="PhnB_like"/>
    <property type="match status" value="1"/>
</dbReference>
<dbReference type="InterPro" id="IPR009725">
    <property type="entry name" value="3_dmu_93_MTrfase"/>
</dbReference>
<accession>A0ABU0JCM4</accession>
<evidence type="ECO:0000259" key="1">
    <source>
        <dbReference type="Pfam" id="PF06983"/>
    </source>
</evidence>
<keyword evidence="3" id="KW-1185">Reference proteome</keyword>
<dbReference type="Pfam" id="PF06983">
    <property type="entry name" value="3-dmu-9_3-mt"/>
    <property type="match status" value="1"/>
</dbReference>
<dbReference type="Gene3D" id="3.10.180.10">
    <property type="entry name" value="2,3-Dihydroxybiphenyl 1,2-Dioxygenase, domain 1"/>
    <property type="match status" value="1"/>
</dbReference>
<organism evidence="2 3">
    <name type="scientific">Labrys wisconsinensis</name>
    <dbReference type="NCBI Taxonomy" id="425677"/>
    <lineage>
        <taxon>Bacteria</taxon>
        <taxon>Pseudomonadati</taxon>
        <taxon>Pseudomonadota</taxon>
        <taxon>Alphaproteobacteria</taxon>
        <taxon>Hyphomicrobiales</taxon>
        <taxon>Xanthobacteraceae</taxon>
        <taxon>Labrys</taxon>
    </lineage>
</organism>
<gene>
    <name evidence="2" type="ORF">QO011_005050</name>
</gene>
<proteinExistence type="predicted"/>
<comment type="caution">
    <text evidence="2">The sequence shown here is derived from an EMBL/GenBank/DDBJ whole genome shotgun (WGS) entry which is preliminary data.</text>
</comment>
<name>A0ABU0JCM4_9HYPH</name>
<dbReference type="PANTHER" id="PTHR33990:SF2">
    <property type="entry name" value="PHNB-LIKE DOMAIN-CONTAINING PROTEIN"/>
    <property type="match status" value="1"/>
</dbReference>
<evidence type="ECO:0000313" key="3">
    <source>
        <dbReference type="Proteomes" id="UP001242480"/>
    </source>
</evidence>
<dbReference type="SUPFAM" id="SSF54593">
    <property type="entry name" value="Glyoxalase/Bleomycin resistance protein/Dihydroxybiphenyl dioxygenase"/>
    <property type="match status" value="1"/>
</dbReference>
<feature type="domain" description="PhnB-like" evidence="1">
    <location>
        <begin position="5"/>
        <end position="120"/>
    </location>
</feature>
<dbReference type="RefSeq" id="WP_307278127.1">
    <property type="nucleotide sequence ID" value="NZ_JAUSVX010000010.1"/>
</dbReference>
<dbReference type="EMBL" id="JAUSVX010000010">
    <property type="protein sequence ID" value="MDQ0472023.1"/>
    <property type="molecule type" value="Genomic_DNA"/>
</dbReference>
<dbReference type="Proteomes" id="UP001242480">
    <property type="component" value="Unassembled WGS sequence"/>
</dbReference>
<reference evidence="2 3" key="1">
    <citation type="submission" date="2023-07" db="EMBL/GenBank/DDBJ databases">
        <title>Genomic Encyclopedia of Type Strains, Phase IV (KMG-IV): sequencing the most valuable type-strain genomes for metagenomic binning, comparative biology and taxonomic classification.</title>
        <authorList>
            <person name="Goeker M."/>
        </authorList>
    </citation>
    <scope>NUCLEOTIDE SEQUENCE [LARGE SCALE GENOMIC DNA]</scope>
    <source>
        <strain evidence="2 3">DSM 19619</strain>
    </source>
</reference>
<dbReference type="InterPro" id="IPR029068">
    <property type="entry name" value="Glyas_Bleomycin-R_OHBP_Dase"/>
</dbReference>
<dbReference type="PANTHER" id="PTHR33990">
    <property type="entry name" value="PROTEIN YJDN-RELATED"/>
    <property type="match status" value="1"/>
</dbReference>